<keyword evidence="6" id="KW-0813">Transport</keyword>
<dbReference type="PANTHER" id="PTHR42829">
    <property type="entry name" value="NADH-UBIQUINONE OXIDOREDUCTASE CHAIN 5"/>
    <property type="match status" value="1"/>
</dbReference>
<feature type="transmembrane region" description="Helical" evidence="21">
    <location>
        <begin position="551"/>
        <end position="572"/>
    </location>
</feature>
<name>A0A1V0ITJ6_9ROSA</name>
<feature type="transmembrane region" description="Helical" evidence="21">
    <location>
        <begin position="327"/>
        <end position="348"/>
    </location>
</feature>
<feature type="domain" description="NADH-Ubiquinone oxidoreductase (complex I) chain 5 N-terminal" evidence="23">
    <location>
        <begin position="75"/>
        <end position="125"/>
    </location>
</feature>
<comment type="subcellular location">
    <subcellularLocation>
        <location evidence="2">Plastid</location>
        <location evidence="2">Chloroplast thylakoid membrane</location>
        <topology evidence="2">Multi-pass membrane protein</topology>
    </subcellularLocation>
</comment>
<keyword evidence="8 21" id="KW-0812">Transmembrane</keyword>
<accession>A0A1V0ITJ6</accession>
<dbReference type="GeneID" id="79580190"/>
<keyword evidence="7" id="KW-0150">Chloroplast</keyword>
<feature type="transmembrane region" description="Helical" evidence="21">
    <location>
        <begin position="729"/>
        <end position="746"/>
    </location>
</feature>
<dbReference type="Pfam" id="PF01010">
    <property type="entry name" value="Proton_antipo_C"/>
    <property type="match status" value="1"/>
</dbReference>
<keyword evidence="9" id="KW-0874">Quinone</keyword>
<feature type="transmembrane region" description="Helical" evidence="21">
    <location>
        <begin position="187"/>
        <end position="203"/>
    </location>
</feature>
<evidence type="ECO:0000256" key="9">
    <source>
        <dbReference type="ARBA" id="ARBA00022719"/>
    </source>
</evidence>
<proteinExistence type="inferred from homology"/>
<dbReference type="InterPro" id="IPR003945">
    <property type="entry name" value="NU5C-like"/>
</dbReference>
<evidence type="ECO:0000256" key="11">
    <source>
        <dbReference type="ARBA" id="ARBA00022957"/>
    </source>
</evidence>
<comment type="similarity">
    <text evidence="3">Belongs to the complex I subunit 5 family.</text>
</comment>
<evidence type="ECO:0000313" key="25">
    <source>
        <dbReference type="EMBL" id="ARC99792.1"/>
    </source>
</evidence>
<dbReference type="GO" id="GO:0003954">
    <property type="term" value="F:NADH dehydrogenase activity"/>
    <property type="evidence" value="ECO:0007669"/>
    <property type="project" value="TreeGrafter"/>
</dbReference>
<dbReference type="Pfam" id="PF00662">
    <property type="entry name" value="Proton_antipo_N"/>
    <property type="match status" value="1"/>
</dbReference>
<dbReference type="GO" id="GO:0048038">
    <property type="term" value="F:quinone binding"/>
    <property type="evidence" value="ECO:0007669"/>
    <property type="project" value="UniProtKB-KW"/>
</dbReference>
<feature type="transmembrane region" description="Helical" evidence="21">
    <location>
        <begin position="393"/>
        <end position="412"/>
    </location>
</feature>
<reference evidence="25" key="1">
    <citation type="journal article" date="2017" name="New Phytol.">
        <title>Diversification of Rosaceae since the Late Cretaceous based on plastid phylogenomics.</title>
        <authorList>
            <person name="Zhang S.-D."/>
            <person name="Jin J.-J."/>
            <person name="Chen S.-Y."/>
            <person name="Chase M.W."/>
            <person name="Soltis D.E."/>
            <person name="Li H.-T."/>
            <person name="Yang J.-B."/>
            <person name="Li D.-Z."/>
            <person name="Yi T.-S."/>
        </authorList>
    </citation>
    <scope>NUCLEOTIDE SEQUENCE</scope>
</reference>
<evidence type="ECO:0000256" key="4">
    <source>
        <dbReference type="ARBA" id="ARBA00011199"/>
    </source>
</evidence>
<evidence type="ECO:0000259" key="23">
    <source>
        <dbReference type="Pfam" id="PF00662"/>
    </source>
</evidence>
<comment type="catalytic activity">
    <reaction evidence="20">
        <text>a plastoquinone + NADH + (n+1) H(+)(in) = a plastoquinol + NAD(+) + n H(+)(out)</text>
        <dbReference type="Rhea" id="RHEA:42608"/>
        <dbReference type="Rhea" id="RHEA-COMP:9561"/>
        <dbReference type="Rhea" id="RHEA-COMP:9562"/>
        <dbReference type="ChEBI" id="CHEBI:15378"/>
        <dbReference type="ChEBI" id="CHEBI:17757"/>
        <dbReference type="ChEBI" id="CHEBI:57540"/>
        <dbReference type="ChEBI" id="CHEBI:57945"/>
        <dbReference type="ChEBI" id="CHEBI:62192"/>
    </reaction>
</comment>
<evidence type="ECO:0000256" key="8">
    <source>
        <dbReference type="ARBA" id="ARBA00022692"/>
    </source>
</evidence>
<dbReference type="PRINTS" id="PR01435">
    <property type="entry name" value="NPOXDRDTASE5"/>
</dbReference>
<dbReference type="NCBIfam" id="TIGR01974">
    <property type="entry name" value="NDH_I_L"/>
    <property type="match status" value="1"/>
</dbReference>
<dbReference type="GO" id="GO:0009535">
    <property type="term" value="C:chloroplast thylakoid membrane"/>
    <property type="evidence" value="ECO:0007669"/>
    <property type="project" value="UniProtKB-SubCell"/>
</dbReference>
<keyword evidence="10" id="KW-0521">NADP</keyword>
<sequence length="747" mass="84545">MEYTYQYSWIIPFIPLPVPMLIGAGLILFPTATKNLRRMWAFPSVLLLSIVMVFSANFSIQQITNNSVYQYVWSWTINNDFSLEFGYLVDPLTSIMSILITTVGIMVLIYSDNYMSHDGGYLRFFAYMSFFNTSMLGLVTSSNLIQIYIFWELVGMCSYLLIGFWFTRPSAANACQKAFVTNRVGDFGLLLGILGFYWITGSFEFRDLFEIFNNLVYNNEVNFLFVILCAFLLFAGAVAKSAQFPLHVWLPDAMEGPTPISALIHAATMVAAGIFLVARLLPLFIVIPYIINIIALIGIITLLLGATLAIAQKDIKKSLAYSTMSQLGYMMLALGMGSYRAALFHLITHAYSKALLFLGSGSIIHSMEAIVGYSPDKSQNMVIMGGLRKHVPITKTAFLLGTLSLCGIPPLACFWSKDEILNDSWLYSPIFAIIACSTAGLTAFYMFRIYLLAFEGHLNIYFQTYSGKKSSSFYSMSLWGKDKEGQKIIKTNFRLLDLLTTKNNEKTSFLNTYRIYSNENVRSMVQPFISINHFGTKKPFLYPHESDNTMLFPMLVLVLFTLFVGAIGIPFFNQDGMYLDILSKWLSSSINLLHQNRKNSVDWYEFITNAIFSVSIAYFGILISSFLYKPVYSSLQNLNFFNSFVKSVPKKIQILGVKIINVIYDWSYNRGYIDVFYVISLTKGIRRLSQLTNFFDRRVIDGITNGVGIASFFVGESIKYVGGGRISSYLLLYVSYVLILLLIFSFF</sequence>
<dbReference type="GO" id="GO:0042773">
    <property type="term" value="P:ATP synthesis coupled electron transport"/>
    <property type="evidence" value="ECO:0007669"/>
    <property type="project" value="InterPro"/>
</dbReference>
<evidence type="ECO:0000256" key="10">
    <source>
        <dbReference type="ARBA" id="ARBA00022857"/>
    </source>
</evidence>
<dbReference type="Pfam" id="PF00361">
    <property type="entry name" value="Proton_antipo_M"/>
    <property type="match status" value="1"/>
</dbReference>
<keyword evidence="15" id="KW-0793">Thylakoid</keyword>
<dbReference type="RefSeq" id="YP_010733117.1">
    <property type="nucleotide sequence ID" value="NC_072916.1"/>
</dbReference>
<dbReference type="Gene3D" id="1.20.5.2700">
    <property type="match status" value="1"/>
</dbReference>
<feature type="transmembrane region" description="Helical" evidence="21">
    <location>
        <begin position="284"/>
        <end position="306"/>
    </location>
</feature>
<evidence type="ECO:0000256" key="2">
    <source>
        <dbReference type="ARBA" id="ARBA00004454"/>
    </source>
</evidence>
<evidence type="ECO:0000256" key="16">
    <source>
        <dbReference type="ARBA" id="ARBA00023136"/>
    </source>
</evidence>
<keyword evidence="14" id="KW-0520">NAD</keyword>
<evidence type="ECO:0000256" key="19">
    <source>
        <dbReference type="ARBA" id="ARBA00047726"/>
    </source>
</evidence>
<evidence type="ECO:0000256" key="5">
    <source>
        <dbReference type="ARBA" id="ARBA00018648"/>
    </source>
</evidence>
<evidence type="ECO:0000256" key="20">
    <source>
        <dbReference type="ARBA" id="ARBA00048026"/>
    </source>
</evidence>
<dbReference type="InterPro" id="IPR001750">
    <property type="entry name" value="ND/Mrp_TM"/>
</dbReference>
<dbReference type="AlphaFoldDB" id="A0A1V0ITJ6"/>
<dbReference type="InterPro" id="IPR001516">
    <property type="entry name" value="Proton_antipo_N"/>
</dbReference>
<dbReference type="PRINTS" id="PR01434">
    <property type="entry name" value="NADHDHGNASE5"/>
</dbReference>
<evidence type="ECO:0000256" key="15">
    <source>
        <dbReference type="ARBA" id="ARBA00023078"/>
    </source>
</evidence>
<feature type="transmembrane region" description="Helical" evidence="21">
    <location>
        <begin position="606"/>
        <end position="628"/>
    </location>
</feature>
<evidence type="ECO:0000259" key="24">
    <source>
        <dbReference type="Pfam" id="PF01010"/>
    </source>
</evidence>
<feature type="transmembrane region" description="Helical" evidence="21">
    <location>
        <begin position="260"/>
        <end position="278"/>
    </location>
</feature>
<evidence type="ECO:0000256" key="6">
    <source>
        <dbReference type="ARBA" id="ARBA00022448"/>
    </source>
</evidence>
<feature type="transmembrane region" description="Helical" evidence="21">
    <location>
        <begin position="40"/>
        <end position="60"/>
    </location>
</feature>
<evidence type="ECO:0000256" key="3">
    <source>
        <dbReference type="ARBA" id="ARBA00008200"/>
    </source>
</evidence>
<evidence type="ECO:0000259" key="22">
    <source>
        <dbReference type="Pfam" id="PF00361"/>
    </source>
</evidence>
<evidence type="ECO:0000256" key="18">
    <source>
        <dbReference type="ARBA" id="ARBA00031649"/>
    </source>
</evidence>
<evidence type="ECO:0000256" key="7">
    <source>
        <dbReference type="ARBA" id="ARBA00022528"/>
    </source>
</evidence>
<feature type="transmembrane region" description="Helical" evidence="21">
    <location>
        <begin position="121"/>
        <end position="139"/>
    </location>
</feature>
<dbReference type="InterPro" id="IPR002128">
    <property type="entry name" value="NADH_UbQ_OxRdtase_chlpt_su5_C"/>
</dbReference>
<feature type="transmembrane region" description="Helical" evidence="21">
    <location>
        <begin position="145"/>
        <end position="166"/>
    </location>
</feature>
<feature type="domain" description="NADH:ubiquinone/plastoquinone oxidoreductase chloroplast chain 5 C-terminal" evidence="24">
    <location>
        <begin position="448"/>
        <end position="696"/>
    </location>
</feature>
<geneLocation type="plastid" evidence="25"/>
<gene>
    <name evidence="25" type="primary">ndhF</name>
</gene>
<dbReference type="GO" id="GO:0015990">
    <property type="term" value="P:electron transport coupled proton transport"/>
    <property type="evidence" value="ECO:0007669"/>
    <property type="project" value="TreeGrafter"/>
</dbReference>
<protein>
    <recommendedName>
        <fullName evidence="5">NAD(P)H-quinone oxidoreductase subunit 5, chloroplastic</fullName>
    </recommendedName>
    <alternativeName>
        <fullName evidence="18">NAD(P)H dehydrogenase subunit 5</fullName>
    </alternativeName>
    <alternativeName>
        <fullName evidence="17">NADH-plastoquinone oxidoreductase subunit 5</fullName>
    </alternativeName>
</protein>
<dbReference type="GO" id="GO:0008137">
    <property type="term" value="F:NADH dehydrogenase (ubiquinone) activity"/>
    <property type="evidence" value="ECO:0007669"/>
    <property type="project" value="InterPro"/>
</dbReference>
<evidence type="ECO:0000256" key="13">
    <source>
        <dbReference type="ARBA" id="ARBA00022989"/>
    </source>
</evidence>
<evidence type="ECO:0000256" key="14">
    <source>
        <dbReference type="ARBA" id="ARBA00023027"/>
    </source>
</evidence>
<feature type="domain" description="NADH:quinone oxidoreductase/Mrp antiporter transmembrane" evidence="22">
    <location>
        <begin position="141"/>
        <end position="440"/>
    </location>
</feature>
<feature type="transmembrane region" description="Helical" evidence="21">
    <location>
        <begin position="223"/>
        <end position="239"/>
    </location>
</feature>
<keyword evidence="11" id="KW-0618">Plastoquinone</keyword>
<feature type="transmembrane region" description="Helical" evidence="21">
    <location>
        <begin position="85"/>
        <end position="109"/>
    </location>
</feature>
<comment type="subunit">
    <text evidence="4">NDH is composed of at least 16 different subunits, 5 of which are encoded in the nucleus.</text>
</comment>
<comment type="function">
    <text evidence="1">NDH shuttles electrons from NAD(P)H:plastoquinone, via FMN and iron-sulfur (Fe-S) centers, to quinones in the photosynthetic chain and possibly in a chloroplast respiratory chain. The immediate electron acceptor for the enzyme in this species is believed to be plastoquinone. Couples the redox reaction to proton translocation, and thus conserves the redox energy in a proton gradient.</text>
</comment>
<dbReference type="EMBL" id="KY419969">
    <property type="protein sequence ID" value="ARC99792.1"/>
    <property type="molecule type" value="Genomic_DNA"/>
</dbReference>
<evidence type="ECO:0000256" key="21">
    <source>
        <dbReference type="SAM" id="Phobius"/>
    </source>
</evidence>
<evidence type="ECO:0000256" key="1">
    <source>
        <dbReference type="ARBA" id="ARBA00004059"/>
    </source>
</evidence>
<feature type="transmembrane region" description="Helical" evidence="21">
    <location>
        <begin position="6"/>
        <end position="28"/>
    </location>
</feature>
<feature type="transmembrane region" description="Helical" evidence="21">
    <location>
        <begin position="354"/>
        <end position="373"/>
    </location>
</feature>
<organism evidence="25">
    <name type="scientific">Neillia serratisepala</name>
    <dbReference type="NCBI Taxonomy" id="1043504"/>
    <lineage>
        <taxon>Eukaryota</taxon>
        <taxon>Viridiplantae</taxon>
        <taxon>Streptophyta</taxon>
        <taxon>Embryophyta</taxon>
        <taxon>Tracheophyta</taxon>
        <taxon>Spermatophyta</taxon>
        <taxon>Magnoliopsida</taxon>
        <taxon>eudicotyledons</taxon>
        <taxon>Gunneridae</taxon>
        <taxon>Pentapetalae</taxon>
        <taxon>rosids</taxon>
        <taxon>fabids</taxon>
        <taxon>Rosales</taxon>
        <taxon>Rosaceae</taxon>
        <taxon>Amygdaloideae</taxon>
        <taxon>Neillieae</taxon>
        <taxon>Neillia</taxon>
    </lineage>
</organism>
<dbReference type="PANTHER" id="PTHR42829:SF2">
    <property type="entry name" value="NADH-UBIQUINONE OXIDOREDUCTASE CHAIN 5"/>
    <property type="match status" value="1"/>
</dbReference>
<evidence type="ECO:0000256" key="12">
    <source>
        <dbReference type="ARBA" id="ARBA00022967"/>
    </source>
</evidence>
<keyword evidence="13 21" id="KW-1133">Transmembrane helix</keyword>
<comment type="catalytic activity">
    <reaction evidence="19">
        <text>a plastoquinone + NADPH + (n+1) H(+)(in) = a plastoquinol + NADP(+) + n H(+)(out)</text>
        <dbReference type="Rhea" id="RHEA:42612"/>
        <dbReference type="Rhea" id="RHEA-COMP:9561"/>
        <dbReference type="Rhea" id="RHEA-COMP:9562"/>
        <dbReference type="ChEBI" id="CHEBI:15378"/>
        <dbReference type="ChEBI" id="CHEBI:17757"/>
        <dbReference type="ChEBI" id="CHEBI:57783"/>
        <dbReference type="ChEBI" id="CHEBI:58349"/>
        <dbReference type="ChEBI" id="CHEBI:62192"/>
    </reaction>
</comment>
<dbReference type="NCBIfam" id="NF005141">
    <property type="entry name" value="PRK06590.1"/>
    <property type="match status" value="1"/>
</dbReference>
<evidence type="ECO:0000256" key="17">
    <source>
        <dbReference type="ARBA" id="ARBA00029876"/>
    </source>
</evidence>
<keyword evidence="12" id="KW-1278">Translocase</keyword>
<keyword evidence="16 21" id="KW-0472">Membrane</keyword>
<dbReference type="InterPro" id="IPR018393">
    <property type="entry name" value="NADHpl_OxRdtase_5_subgr"/>
</dbReference>
<keyword evidence="25" id="KW-0934">Plastid</keyword>
<feature type="transmembrane region" description="Helical" evidence="21">
    <location>
        <begin position="424"/>
        <end position="447"/>
    </location>
</feature>